<dbReference type="GO" id="GO:0051603">
    <property type="term" value="P:proteolysis involved in protein catabolic process"/>
    <property type="evidence" value="ECO:0007669"/>
    <property type="project" value="InterPro"/>
</dbReference>
<accession>A0A0P1B7W9</accession>
<proteinExistence type="predicted"/>
<dbReference type="OrthoDB" id="431557at2759"/>
<organism evidence="1 2">
    <name type="scientific">Ceraceosorus bombacis</name>
    <dbReference type="NCBI Taxonomy" id="401625"/>
    <lineage>
        <taxon>Eukaryota</taxon>
        <taxon>Fungi</taxon>
        <taxon>Dikarya</taxon>
        <taxon>Basidiomycota</taxon>
        <taxon>Ustilaginomycotina</taxon>
        <taxon>Exobasidiomycetes</taxon>
        <taxon>Ceraceosorales</taxon>
        <taxon>Ceraceosoraceae</taxon>
        <taxon>Ceraceosorus</taxon>
    </lineage>
</organism>
<dbReference type="InterPro" id="IPR029055">
    <property type="entry name" value="Ntn_hydrolases_N"/>
</dbReference>
<dbReference type="AlphaFoldDB" id="A0A0P1B7W9"/>
<dbReference type="EMBL" id="CCYA01000118">
    <property type="protein sequence ID" value="CEH12025.1"/>
    <property type="molecule type" value="Genomic_DNA"/>
</dbReference>
<dbReference type="Pfam" id="PF00227">
    <property type="entry name" value="Proteasome"/>
    <property type="match status" value="1"/>
</dbReference>
<reference evidence="1 2" key="1">
    <citation type="submission" date="2014-09" db="EMBL/GenBank/DDBJ databases">
        <authorList>
            <person name="Magalhaes I.L.F."/>
            <person name="Oliveira U."/>
            <person name="Santos F.R."/>
            <person name="Vidigal T.H.D.A."/>
            <person name="Brescovit A.D."/>
            <person name="Santos A.J."/>
        </authorList>
    </citation>
    <scope>NUCLEOTIDE SEQUENCE [LARGE SCALE GENOMIC DNA]</scope>
</reference>
<dbReference type="InterPro" id="IPR001353">
    <property type="entry name" value="Proteasome_sua/b"/>
</dbReference>
<keyword evidence="2" id="KW-1185">Reference proteome</keyword>
<dbReference type="GO" id="GO:0005839">
    <property type="term" value="C:proteasome core complex"/>
    <property type="evidence" value="ECO:0007669"/>
    <property type="project" value="InterPro"/>
</dbReference>
<dbReference type="STRING" id="401625.A0A0P1B7W9"/>
<evidence type="ECO:0000313" key="1">
    <source>
        <dbReference type="EMBL" id="CEH12025.1"/>
    </source>
</evidence>
<dbReference type="SUPFAM" id="SSF56235">
    <property type="entry name" value="N-terminal nucleophile aminohydrolases (Ntn hydrolases)"/>
    <property type="match status" value="1"/>
</dbReference>
<sequence length="106" mass="11890">MVYSGMGPDFRVLVSKARKSAQAYWKIYGEYPPTRVLVQELASVMQEATQSGPMQRRFWKRGQMTEKTIEIGIVGESTARAVGGDGKVMPVFKKLTEAEIKDYLAL</sequence>
<dbReference type="Proteomes" id="UP000054845">
    <property type="component" value="Unassembled WGS sequence"/>
</dbReference>
<keyword evidence="1" id="KW-0647">Proteasome</keyword>
<evidence type="ECO:0000313" key="2">
    <source>
        <dbReference type="Proteomes" id="UP000054845"/>
    </source>
</evidence>
<protein>
    <submittedName>
        <fullName evidence="1">20s proteasome subunit</fullName>
    </submittedName>
</protein>
<name>A0A0P1B7W9_9BASI</name>
<dbReference type="Gene3D" id="3.60.20.10">
    <property type="entry name" value="Glutamine Phosphoribosylpyrophosphate, subunit 1, domain 1"/>
    <property type="match status" value="1"/>
</dbReference>